<dbReference type="AlphaFoldDB" id="A0A6G6WFL2"/>
<sequence length="100" mass="10909">MTLRRKVPTTARVRVSRRRGAGARSPRPVRAGLLALADLELLLARAAGVLARLKVCANPDCGAAFFDASKNSSRRWHDVKTCGNTANLRASRERRRVATA</sequence>
<name>A0A6G6WFL2_9ACTN</name>
<dbReference type="SUPFAM" id="SSF160904">
    <property type="entry name" value="Jann2411-like"/>
    <property type="match status" value="1"/>
</dbReference>
<dbReference type="InterPro" id="IPR010852">
    <property type="entry name" value="ABATE"/>
</dbReference>
<feature type="domain" description="Zinc finger CGNR" evidence="2">
    <location>
        <begin position="52"/>
        <end position="95"/>
    </location>
</feature>
<evidence type="ECO:0000259" key="2">
    <source>
        <dbReference type="Pfam" id="PF11706"/>
    </source>
</evidence>
<evidence type="ECO:0000256" key="1">
    <source>
        <dbReference type="SAM" id="MobiDB-lite"/>
    </source>
</evidence>
<dbReference type="Proteomes" id="UP000502996">
    <property type="component" value="Chromosome"/>
</dbReference>
<accession>A0A6G6WFL2</accession>
<feature type="region of interest" description="Disordered" evidence="1">
    <location>
        <begin position="1"/>
        <end position="25"/>
    </location>
</feature>
<dbReference type="InterPro" id="IPR023286">
    <property type="entry name" value="ABATE_dom_sf"/>
</dbReference>
<reference evidence="3 4" key="1">
    <citation type="submission" date="2020-02" db="EMBL/GenBank/DDBJ databases">
        <title>Full genome sequence of Nocardioides sp. R-3366.</title>
        <authorList>
            <person name="Im W.-T."/>
        </authorList>
    </citation>
    <scope>NUCLEOTIDE SEQUENCE [LARGE SCALE GENOMIC DNA]</scope>
    <source>
        <strain evidence="3 4">R-3366</strain>
    </source>
</reference>
<evidence type="ECO:0000313" key="3">
    <source>
        <dbReference type="EMBL" id="QIG43996.1"/>
    </source>
</evidence>
<dbReference type="KEGG" id="nano:G5V58_15530"/>
<dbReference type="InterPro" id="IPR021005">
    <property type="entry name" value="Znf_CGNR"/>
</dbReference>
<evidence type="ECO:0000313" key="4">
    <source>
        <dbReference type="Proteomes" id="UP000502996"/>
    </source>
</evidence>
<dbReference type="PANTHER" id="PTHR35525:SF3">
    <property type="entry name" value="BLL6575 PROTEIN"/>
    <property type="match status" value="1"/>
</dbReference>
<dbReference type="PANTHER" id="PTHR35525">
    <property type="entry name" value="BLL6575 PROTEIN"/>
    <property type="match status" value="1"/>
</dbReference>
<protein>
    <submittedName>
        <fullName evidence="3">CGNR zinc finger domain-containing protein</fullName>
    </submittedName>
</protein>
<dbReference type="Gene3D" id="1.10.3300.10">
    <property type="entry name" value="Jann2411-like domain"/>
    <property type="match status" value="1"/>
</dbReference>
<dbReference type="Pfam" id="PF11706">
    <property type="entry name" value="zf-CGNR"/>
    <property type="match status" value="1"/>
</dbReference>
<dbReference type="EMBL" id="CP049257">
    <property type="protein sequence ID" value="QIG43996.1"/>
    <property type="molecule type" value="Genomic_DNA"/>
</dbReference>
<proteinExistence type="predicted"/>
<organism evidence="3 4">
    <name type="scientific">Nocardioides anomalus</name>
    <dbReference type="NCBI Taxonomy" id="2712223"/>
    <lineage>
        <taxon>Bacteria</taxon>
        <taxon>Bacillati</taxon>
        <taxon>Actinomycetota</taxon>
        <taxon>Actinomycetes</taxon>
        <taxon>Propionibacteriales</taxon>
        <taxon>Nocardioidaceae</taxon>
        <taxon>Nocardioides</taxon>
    </lineage>
</organism>
<keyword evidence="4" id="KW-1185">Reference proteome</keyword>
<gene>
    <name evidence="3" type="ORF">G5V58_15530</name>
</gene>